<sequence>MGKKGLLLCVCQGTCPSFQQMNIFEILNTVRRERLVDFVAIHPQLCAEDGDVYLSTLLKDEQIEKLYVAGCDPNMQKKMFRDAFEQSGFDRSKHFGVDIRNMTTEQAIQAIREMIQNG</sequence>
<accession>A0A0X1KRH2</accession>
<name>A0A0X1KRH2_9THEM</name>
<evidence type="ECO:0000313" key="1">
    <source>
        <dbReference type="EMBL" id="AJC73821.1"/>
    </source>
</evidence>
<dbReference type="STRING" id="1123384.AJ81_06000"/>
<dbReference type="Proteomes" id="UP000077469">
    <property type="component" value="Chromosome"/>
</dbReference>
<dbReference type="EMBL" id="CP007141">
    <property type="protein sequence ID" value="AJC73821.1"/>
    <property type="molecule type" value="Genomic_DNA"/>
</dbReference>
<proteinExistence type="predicted"/>
<dbReference type="PATRIC" id="fig|1123384.7.peg.1202"/>
<reference evidence="1 2" key="1">
    <citation type="submission" date="2014-01" db="EMBL/GenBank/DDBJ databases">
        <title>Genome sequencing of Thermotog hypogea.</title>
        <authorList>
            <person name="Zhang X."/>
            <person name="Alvare G."/>
            <person name="Fristensky B."/>
            <person name="Chen L."/>
            <person name="Suen T."/>
            <person name="Chen Q."/>
            <person name="Ma K."/>
        </authorList>
    </citation>
    <scope>NUCLEOTIDE SEQUENCE [LARGE SCALE GENOMIC DNA]</scope>
    <source>
        <strain evidence="1 2">DSM 11164</strain>
    </source>
</reference>
<dbReference type="OrthoDB" id="1550789at2"/>
<protein>
    <submittedName>
        <fullName evidence="1">Heterodisulfide reductase subunit A-like protein</fullName>
    </submittedName>
</protein>
<dbReference type="KEGG" id="phy:AJ81_06000"/>
<organism evidence="1 2">
    <name type="scientific">Pseudothermotoga hypogea DSM 11164 = NBRC 106472</name>
    <dbReference type="NCBI Taxonomy" id="1123384"/>
    <lineage>
        <taxon>Bacteria</taxon>
        <taxon>Thermotogati</taxon>
        <taxon>Thermotogota</taxon>
        <taxon>Thermotogae</taxon>
        <taxon>Thermotogales</taxon>
        <taxon>Thermotogaceae</taxon>
        <taxon>Pseudothermotoga</taxon>
    </lineage>
</organism>
<evidence type="ECO:0000313" key="2">
    <source>
        <dbReference type="Proteomes" id="UP000077469"/>
    </source>
</evidence>
<gene>
    <name evidence="1" type="ORF">AJ81_06000</name>
</gene>
<keyword evidence="2" id="KW-1185">Reference proteome</keyword>
<dbReference type="PaxDb" id="1123384-AJ81_06000"/>
<dbReference type="RefSeq" id="WP_031505461.1">
    <property type="nucleotide sequence ID" value="NC_022795.1"/>
</dbReference>
<dbReference type="AlphaFoldDB" id="A0A0X1KRH2"/>